<reference evidence="1 2" key="1">
    <citation type="submission" date="2020-04" db="EMBL/GenBank/DDBJ databases">
        <authorList>
            <person name="Hitch T.C.A."/>
            <person name="Wylensek D."/>
            <person name="Clavel T."/>
        </authorList>
    </citation>
    <scope>NUCLEOTIDE SEQUENCE [LARGE SCALE GENOMIC DNA]</scope>
    <source>
        <strain evidence="1 2">WCA-386-APC-4I</strain>
    </source>
</reference>
<dbReference type="RefSeq" id="WP_086142121.1">
    <property type="nucleotide sequence ID" value="NZ_JABAFN010000078.1"/>
</dbReference>
<evidence type="ECO:0000313" key="2">
    <source>
        <dbReference type="Proteomes" id="UP000587270"/>
    </source>
</evidence>
<gene>
    <name evidence="1" type="ORF">HF865_10890</name>
</gene>
<protein>
    <submittedName>
        <fullName evidence="1">Uncharacterized protein</fullName>
    </submittedName>
</protein>
<dbReference type="EMBL" id="JABAFN010000078">
    <property type="protein sequence ID" value="NME23164.1"/>
    <property type="molecule type" value="Genomic_DNA"/>
</dbReference>
<organism evidence="1 2">
    <name type="scientific">Limosilactobacillus reuteri</name>
    <name type="common">Lactobacillus reuteri</name>
    <dbReference type="NCBI Taxonomy" id="1598"/>
    <lineage>
        <taxon>Bacteria</taxon>
        <taxon>Bacillati</taxon>
        <taxon>Bacillota</taxon>
        <taxon>Bacilli</taxon>
        <taxon>Lactobacillales</taxon>
        <taxon>Lactobacillaceae</taxon>
        <taxon>Limosilactobacillus</taxon>
    </lineage>
</organism>
<name>A0AAW9ZJM9_LIMRT</name>
<accession>A0AAW9ZJM9</accession>
<sequence>MVYYNYLDEEVKDVMAYIKEELDTKSITLTNQTDTDAIQNNLYEQLVDDDSVTGNASGSYTMSTVKAEEYLVTNWELLSEAINALDPEFNMLKQGAEACDIIIRIYLLPEAINIALQKLS</sequence>
<dbReference type="AlphaFoldDB" id="A0AAW9ZJM9"/>
<dbReference type="Proteomes" id="UP000587270">
    <property type="component" value="Unassembled WGS sequence"/>
</dbReference>
<evidence type="ECO:0000313" key="1">
    <source>
        <dbReference type="EMBL" id="NME23164.1"/>
    </source>
</evidence>
<comment type="caution">
    <text evidence="1">The sequence shown here is derived from an EMBL/GenBank/DDBJ whole genome shotgun (WGS) entry which is preliminary data.</text>
</comment>
<proteinExistence type="predicted"/>